<keyword evidence="2" id="KW-1133">Transmembrane helix</keyword>
<feature type="compositionally biased region" description="Basic and acidic residues" evidence="1">
    <location>
        <begin position="263"/>
        <end position="273"/>
    </location>
</feature>
<evidence type="ECO:0000313" key="5">
    <source>
        <dbReference type="Proteomes" id="UP000039324"/>
    </source>
</evidence>
<feature type="region of interest" description="Disordered" evidence="1">
    <location>
        <begin position="42"/>
        <end position="67"/>
    </location>
</feature>
<name>A0A0G4IS95_PLABS</name>
<keyword evidence="3" id="KW-0732">Signal</keyword>
<dbReference type="AlphaFoldDB" id="A0A0G4IS95"/>
<evidence type="ECO:0000256" key="3">
    <source>
        <dbReference type="SAM" id="SignalP"/>
    </source>
</evidence>
<organism evidence="4 5">
    <name type="scientific">Plasmodiophora brassicae</name>
    <name type="common">Clubroot disease agent</name>
    <dbReference type="NCBI Taxonomy" id="37360"/>
    <lineage>
        <taxon>Eukaryota</taxon>
        <taxon>Sar</taxon>
        <taxon>Rhizaria</taxon>
        <taxon>Endomyxa</taxon>
        <taxon>Phytomyxea</taxon>
        <taxon>Plasmodiophorida</taxon>
        <taxon>Plasmodiophoridae</taxon>
        <taxon>Plasmodiophora</taxon>
    </lineage>
</organism>
<proteinExistence type="predicted"/>
<protein>
    <submittedName>
        <fullName evidence="4">Uncharacterized protein</fullName>
    </submittedName>
</protein>
<keyword evidence="2" id="KW-0472">Membrane</keyword>
<feature type="compositionally biased region" description="Basic and acidic residues" evidence="1">
    <location>
        <begin position="57"/>
        <end position="67"/>
    </location>
</feature>
<feature type="chain" id="PRO_5005192988" evidence="3">
    <location>
        <begin position="23"/>
        <end position="541"/>
    </location>
</feature>
<reference evidence="4 5" key="1">
    <citation type="submission" date="2015-02" db="EMBL/GenBank/DDBJ databases">
        <authorList>
            <person name="Chooi Y.-H."/>
        </authorList>
    </citation>
    <scope>NUCLEOTIDE SEQUENCE [LARGE SCALE GENOMIC DNA]</scope>
    <source>
        <strain evidence="4">E3</strain>
    </source>
</reference>
<feature type="signal peptide" evidence="3">
    <location>
        <begin position="1"/>
        <end position="22"/>
    </location>
</feature>
<keyword evidence="2" id="KW-0812">Transmembrane</keyword>
<feature type="compositionally biased region" description="Polar residues" evidence="1">
    <location>
        <begin position="274"/>
        <end position="286"/>
    </location>
</feature>
<accession>A0A0G4IS95</accession>
<dbReference type="Proteomes" id="UP000039324">
    <property type="component" value="Unassembled WGS sequence"/>
</dbReference>
<feature type="region of interest" description="Disordered" evidence="1">
    <location>
        <begin position="196"/>
        <end position="219"/>
    </location>
</feature>
<feature type="region of interest" description="Disordered" evidence="1">
    <location>
        <begin position="251"/>
        <end position="401"/>
    </location>
</feature>
<evidence type="ECO:0000313" key="4">
    <source>
        <dbReference type="EMBL" id="CEO98034.1"/>
    </source>
</evidence>
<feature type="compositionally biased region" description="Basic and acidic residues" evidence="1">
    <location>
        <begin position="293"/>
        <end position="310"/>
    </location>
</feature>
<evidence type="ECO:0000256" key="1">
    <source>
        <dbReference type="SAM" id="MobiDB-lite"/>
    </source>
</evidence>
<feature type="transmembrane region" description="Helical" evidence="2">
    <location>
        <begin position="497"/>
        <end position="518"/>
    </location>
</feature>
<sequence>MPPRRSAAIIMAAAVLAHAAVAILHDNDDSDVGAWDPGVVVDPRPARMASPMPGTADGRDSRRDGLPRHRSMDEVVGEDSTIFHNGDAASTCTSVSDVDLLSDIEFADERREPDANGGEHLKGLGIELGAVSTYRSSSDMSDFPTLHSAGSFSYPQRMRPKDADDDNGVEMADGLAELHLDPRPSLSSGVFADVEPETDAEAASGPEGEPEGEPEVRRPAALHRSRTFAVRAPVTPEFQECVDEVTVRPCSADGRLQPSQTSLDHRYTPDRHQGTMTPQLRPSITSGYDGDDECKQKKDDRIVSRVRRDPSQCSTKLSPMVRTGSQRPDEGCTVRYARHPPVATSAEDGGPDPGTGSLTTNDEPSPSRPALSVPLDDRVQRGDSSCGGDAGTLPTPRTGSALTRSLSRLNLRLSKETALGLVAAAQALYLVTRPHASGRPTRQMDLRIPFALTTAMPVAVLGHFLGRRLFGFRVPPAPLGDASRWRHTYPGNAAAGFIEYSVAGVLFAIAVVAMNALANWLTAFPRLDSVPFYPSGVSFVD</sequence>
<gene>
    <name evidence="4" type="ORF">PBRA_006148</name>
</gene>
<keyword evidence="5" id="KW-1185">Reference proteome</keyword>
<dbReference type="EMBL" id="CDSF01000082">
    <property type="protein sequence ID" value="CEO98034.1"/>
    <property type="molecule type" value="Genomic_DNA"/>
</dbReference>
<evidence type="ECO:0000256" key="2">
    <source>
        <dbReference type="SAM" id="Phobius"/>
    </source>
</evidence>
<feature type="transmembrane region" description="Helical" evidence="2">
    <location>
        <begin position="448"/>
        <end position="466"/>
    </location>
</feature>